<dbReference type="PROSITE" id="PS50157">
    <property type="entry name" value="ZINC_FINGER_C2H2_2"/>
    <property type="match status" value="3"/>
</dbReference>
<evidence type="ECO:0000256" key="3">
    <source>
        <dbReference type="ARBA" id="ARBA00022771"/>
    </source>
</evidence>
<accession>A0AAD5XJJ2</accession>
<keyword evidence="9" id="KW-1185">Reference proteome</keyword>
<organism evidence="8 9">
    <name type="scientific">Physocladia obscura</name>
    <dbReference type="NCBI Taxonomy" id="109957"/>
    <lineage>
        <taxon>Eukaryota</taxon>
        <taxon>Fungi</taxon>
        <taxon>Fungi incertae sedis</taxon>
        <taxon>Chytridiomycota</taxon>
        <taxon>Chytridiomycota incertae sedis</taxon>
        <taxon>Chytridiomycetes</taxon>
        <taxon>Chytridiales</taxon>
        <taxon>Chytriomycetaceae</taxon>
        <taxon>Physocladia</taxon>
    </lineage>
</organism>
<feature type="compositionally biased region" description="Low complexity" evidence="6">
    <location>
        <begin position="363"/>
        <end position="374"/>
    </location>
</feature>
<feature type="domain" description="C2H2-type" evidence="7">
    <location>
        <begin position="595"/>
        <end position="624"/>
    </location>
</feature>
<protein>
    <recommendedName>
        <fullName evidence="7">C2H2-type domain-containing protein</fullName>
    </recommendedName>
</protein>
<reference evidence="8" key="1">
    <citation type="submission" date="2020-05" db="EMBL/GenBank/DDBJ databases">
        <title>Phylogenomic resolution of chytrid fungi.</title>
        <authorList>
            <person name="Stajich J.E."/>
            <person name="Amses K."/>
            <person name="Simmons R."/>
            <person name="Seto K."/>
            <person name="Myers J."/>
            <person name="Bonds A."/>
            <person name="Quandt C.A."/>
            <person name="Barry K."/>
            <person name="Liu P."/>
            <person name="Grigoriev I."/>
            <person name="Longcore J.E."/>
            <person name="James T.Y."/>
        </authorList>
    </citation>
    <scope>NUCLEOTIDE SEQUENCE</scope>
    <source>
        <strain evidence="8">JEL0513</strain>
    </source>
</reference>
<evidence type="ECO:0000256" key="2">
    <source>
        <dbReference type="ARBA" id="ARBA00022737"/>
    </source>
</evidence>
<comment type="caution">
    <text evidence="8">The sequence shown here is derived from an EMBL/GenBank/DDBJ whole genome shotgun (WGS) entry which is preliminary data.</text>
</comment>
<evidence type="ECO:0000256" key="4">
    <source>
        <dbReference type="ARBA" id="ARBA00022833"/>
    </source>
</evidence>
<dbReference type="EMBL" id="JADGJH010000152">
    <property type="protein sequence ID" value="KAJ3135939.1"/>
    <property type="molecule type" value="Genomic_DNA"/>
</dbReference>
<name>A0AAD5XJJ2_9FUNG</name>
<dbReference type="SMART" id="SM00355">
    <property type="entry name" value="ZnF_C2H2"/>
    <property type="match status" value="3"/>
</dbReference>
<dbReference type="GO" id="GO:0008270">
    <property type="term" value="F:zinc ion binding"/>
    <property type="evidence" value="ECO:0007669"/>
    <property type="project" value="UniProtKB-KW"/>
</dbReference>
<dbReference type="InterPro" id="IPR036236">
    <property type="entry name" value="Znf_C2H2_sf"/>
</dbReference>
<dbReference type="InterPro" id="IPR013087">
    <property type="entry name" value="Znf_C2H2_type"/>
</dbReference>
<feature type="region of interest" description="Disordered" evidence="6">
    <location>
        <begin position="28"/>
        <end position="58"/>
    </location>
</feature>
<keyword evidence="4" id="KW-0862">Zinc</keyword>
<dbReference type="AlphaFoldDB" id="A0AAD5XJJ2"/>
<gene>
    <name evidence="8" type="ORF">HK100_002252</name>
</gene>
<feature type="domain" description="C2H2-type" evidence="7">
    <location>
        <begin position="533"/>
        <end position="563"/>
    </location>
</feature>
<dbReference type="GO" id="GO:0000785">
    <property type="term" value="C:chromatin"/>
    <property type="evidence" value="ECO:0007669"/>
    <property type="project" value="TreeGrafter"/>
</dbReference>
<evidence type="ECO:0000256" key="1">
    <source>
        <dbReference type="ARBA" id="ARBA00022723"/>
    </source>
</evidence>
<dbReference type="PANTHER" id="PTHR14003:SF19">
    <property type="entry name" value="YY2 TRANSCRIPTION FACTOR"/>
    <property type="match status" value="1"/>
</dbReference>
<keyword evidence="2" id="KW-0677">Repeat</keyword>
<dbReference type="GO" id="GO:0000981">
    <property type="term" value="F:DNA-binding transcription factor activity, RNA polymerase II-specific"/>
    <property type="evidence" value="ECO:0007669"/>
    <property type="project" value="TreeGrafter"/>
</dbReference>
<feature type="compositionally biased region" description="Polar residues" evidence="6">
    <location>
        <begin position="383"/>
        <end position="399"/>
    </location>
</feature>
<evidence type="ECO:0000256" key="6">
    <source>
        <dbReference type="SAM" id="MobiDB-lite"/>
    </source>
</evidence>
<dbReference type="PROSITE" id="PS00028">
    <property type="entry name" value="ZINC_FINGER_C2H2_1"/>
    <property type="match status" value="2"/>
</dbReference>
<feature type="compositionally biased region" description="Low complexity" evidence="6">
    <location>
        <begin position="28"/>
        <end position="37"/>
    </location>
</feature>
<feature type="compositionally biased region" description="Polar residues" evidence="6">
    <location>
        <begin position="38"/>
        <end position="49"/>
    </location>
</feature>
<evidence type="ECO:0000313" key="9">
    <source>
        <dbReference type="Proteomes" id="UP001211907"/>
    </source>
</evidence>
<dbReference type="SUPFAM" id="SSF57667">
    <property type="entry name" value="beta-beta-alpha zinc fingers"/>
    <property type="match status" value="1"/>
</dbReference>
<dbReference type="GO" id="GO:0031519">
    <property type="term" value="C:PcG protein complex"/>
    <property type="evidence" value="ECO:0007669"/>
    <property type="project" value="TreeGrafter"/>
</dbReference>
<evidence type="ECO:0000313" key="8">
    <source>
        <dbReference type="EMBL" id="KAJ3135939.1"/>
    </source>
</evidence>
<dbReference type="PANTHER" id="PTHR14003">
    <property type="entry name" value="TRANSCRIPTIONAL REPRESSOR PROTEIN YY"/>
    <property type="match status" value="1"/>
</dbReference>
<dbReference type="GO" id="GO:0005667">
    <property type="term" value="C:transcription regulator complex"/>
    <property type="evidence" value="ECO:0007669"/>
    <property type="project" value="TreeGrafter"/>
</dbReference>
<dbReference type="GO" id="GO:0000978">
    <property type="term" value="F:RNA polymerase II cis-regulatory region sequence-specific DNA binding"/>
    <property type="evidence" value="ECO:0007669"/>
    <property type="project" value="TreeGrafter"/>
</dbReference>
<keyword evidence="3 5" id="KW-0863">Zinc-finger</keyword>
<evidence type="ECO:0000256" key="5">
    <source>
        <dbReference type="PROSITE-ProRule" id="PRU00042"/>
    </source>
</evidence>
<sequence>MGNDTASNLFALGLPLETWFPAASFPASFPPSQSQSQTNHDFTPLSSANPLGQPLPHLQLHHAPLPSWSSHANILASSSFQSVNSLPGAWRDPCFSTATSATDSVPMIANNTPASKWHHARNISTGDTTAPQPLLQPFKKEDSLSMSDIMFDFQLDCRQIPPPQNNQVTSPQPHNFFKSQFFQRARSISDSYTLSGSCPARENSFFDSQGPVSSGLGEMNRQKALAQLKLAPNSNGVSTRNSSIRNPPLPSQVQKLESMQLDSRKTATQFTGFLSNDKIGTTDDSFWLFPNDSPTISSSHVKLENFVSNGYGSMTKESFSSDSGPHQFQQLKTKPQLRIQMPSHTSPNSSGFSLSLFQGPTNSSAMAVPSASAPLPTPPPLMATQNYSNNGGKSDNSTLPQQLQKNAMIPAEFNNQTSTTTTTITGPPLFPVTLANSIPTTIVGAAPPGKKRRNIVGTTSATFPKSNIKSTAGRRKGTVMPSVAQLSGSNRNEVFYELSSRSEIDLEAFSRNNSDSELSNMFAALQAENDGSYMCSLDDCGQRFVDVDELRCHYGEFHNGLEKTTTVTAAAMVTLRKGTGRGSGSGSGGCGEKRFSCPELSCGKMFGRVHDLTRHSTVHSLVKRFSCESCSAMFSRRDALFRHKRTKKCGLSDTASPQDL</sequence>
<evidence type="ECO:0000259" key="7">
    <source>
        <dbReference type="PROSITE" id="PS50157"/>
    </source>
</evidence>
<feature type="domain" description="C2H2-type" evidence="7">
    <location>
        <begin position="625"/>
        <end position="646"/>
    </location>
</feature>
<feature type="region of interest" description="Disordered" evidence="6">
    <location>
        <begin position="363"/>
        <end position="399"/>
    </location>
</feature>
<dbReference type="Gene3D" id="3.30.160.60">
    <property type="entry name" value="Classic Zinc Finger"/>
    <property type="match status" value="1"/>
</dbReference>
<proteinExistence type="predicted"/>
<dbReference type="Proteomes" id="UP001211907">
    <property type="component" value="Unassembled WGS sequence"/>
</dbReference>
<keyword evidence="1" id="KW-0479">Metal-binding</keyword>